<evidence type="ECO:0000313" key="2">
    <source>
        <dbReference type="Proteomes" id="UP000318815"/>
    </source>
</evidence>
<dbReference type="GO" id="GO:0006355">
    <property type="term" value="P:regulation of DNA-templated transcription"/>
    <property type="evidence" value="ECO:0007669"/>
    <property type="project" value="TreeGrafter"/>
</dbReference>
<proteinExistence type="predicted"/>
<organism evidence="1 2">
    <name type="scientific">Chitinophaga pinensis</name>
    <dbReference type="NCBI Taxonomy" id="79329"/>
    <lineage>
        <taxon>Bacteria</taxon>
        <taxon>Pseudomonadati</taxon>
        <taxon>Bacteroidota</taxon>
        <taxon>Chitinophagia</taxon>
        <taxon>Chitinophagales</taxon>
        <taxon>Chitinophagaceae</taxon>
        <taxon>Chitinophaga</taxon>
    </lineage>
</organism>
<keyword evidence="2" id="KW-1185">Reference proteome</keyword>
<dbReference type="GO" id="GO:0003677">
    <property type="term" value="F:DNA binding"/>
    <property type="evidence" value="ECO:0007669"/>
    <property type="project" value="TreeGrafter"/>
</dbReference>
<dbReference type="OrthoDB" id="1110630at2"/>
<protein>
    <recommendedName>
        <fullName evidence="3">OmpR/PhoB-type domain-containing protein</fullName>
    </recommendedName>
</protein>
<sequence length="216" mass="24245">MRRTMGPSMSTPPPADQTIVTPVPLMLTISKDLTETTLVASPAGPAIFLFGQFTVLDNEGNNITRLFSPLLKELFLLLLLHSIPDKKGITSDRINEVLWPGRSGKDARNNRSVNIVKLKNLLDKVGPYTLEKVNDKWLLYFNDEQVSIDLLQYFEKAATDIPEQISTLVTLTARGGLLTETEYGWLDKFKSDISTGITTLFLHQLQRNTHKYAPDN</sequence>
<dbReference type="PANTHER" id="PTHR35807">
    <property type="entry name" value="TRANSCRIPTIONAL REGULATOR REDD-RELATED"/>
    <property type="match status" value="1"/>
</dbReference>
<dbReference type="AlphaFoldDB" id="A0A5C6LU45"/>
<comment type="caution">
    <text evidence="1">The sequence shown here is derived from an EMBL/GenBank/DDBJ whole genome shotgun (WGS) entry which is preliminary data.</text>
</comment>
<evidence type="ECO:0000313" key="1">
    <source>
        <dbReference type="EMBL" id="TWW00801.1"/>
    </source>
</evidence>
<gene>
    <name evidence="1" type="ORF">FEF09_09910</name>
</gene>
<dbReference type="Proteomes" id="UP000318815">
    <property type="component" value="Unassembled WGS sequence"/>
</dbReference>
<dbReference type="PANTHER" id="PTHR35807:SF1">
    <property type="entry name" value="TRANSCRIPTIONAL REGULATOR REDD"/>
    <property type="match status" value="1"/>
</dbReference>
<dbReference type="EMBL" id="VOHS01000007">
    <property type="protein sequence ID" value="TWW00801.1"/>
    <property type="molecule type" value="Genomic_DNA"/>
</dbReference>
<dbReference type="InterPro" id="IPR051677">
    <property type="entry name" value="AfsR-DnrI-RedD_regulator"/>
</dbReference>
<accession>A0A5C6LU45</accession>
<evidence type="ECO:0008006" key="3">
    <source>
        <dbReference type="Google" id="ProtNLM"/>
    </source>
</evidence>
<reference evidence="1 2" key="1">
    <citation type="submission" date="2019-08" db="EMBL/GenBank/DDBJ databases">
        <title>Whole genome sequencing of chitin degrading bacteria Chitinophaga pinensis YS16.</title>
        <authorList>
            <person name="Singh R.P."/>
            <person name="Manchanda G."/>
            <person name="Maurya I.K."/>
            <person name="Joshi N.K."/>
            <person name="Srivastava A.K."/>
        </authorList>
    </citation>
    <scope>NUCLEOTIDE SEQUENCE [LARGE SCALE GENOMIC DNA]</scope>
    <source>
        <strain evidence="1 2">YS-16</strain>
    </source>
</reference>
<dbReference type="RefSeq" id="WP_146304957.1">
    <property type="nucleotide sequence ID" value="NZ_VOHS01000007.1"/>
</dbReference>
<name>A0A5C6LU45_9BACT</name>